<sequence length="383" mass="38791">MTNGPDRSTADGRAVPAAGTGPDAAGTTGHGTVNVGIVGVGNCASSLVQGVEFYRDAPEGTPGLRQAVCAGYAIGDVRFTAAFDVDTGKTGRDLSEAIWAPPNNARAFAAVPRLDVQVTEGALGDGVGRSASGRLDARGDATAEEIAGRLRASGTHVLVNFLPVGSQAASEVYARAALLAGCGFVNCMPAVIARSPQWARAFADAGLPLAGDDLKSQFGATLVHRALMDALQLNGVALHSTYQLLGGGNMDFLNMQDPERMAGKKATKAQGALAGAAPGGPGPRMHVGADFIPFLGDRKVAFIRVQGEAFGGTPVEVDLRMEVDDSPSAAGNVLDAVRHLKAALDQGAGGVVDPVSAELMKAAPAPRDAAPGPQDPAVAPVDA</sequence>
<reference evidence="3 4" key="1">
    <citation type="submission" date="2021-08" db="EMBL/GenBank/DDBJ databases">
        <title>WGS of actinomycetes from Thailand.</title>
        <authorList>
            <person name="Thawai C."/>
        </authorList>
    </citation>
    <scope>NUCLEOTIDE SEQUENCE [LARGE SCALE GENOMIC DNA]</scope>
    <source>
        <strain evidence="3 4">PLK6-54</strain>
    </source>
</reference>
<feature type="compositionally biased region" description="Low complexity" evidence="1">
    <location>
        <begin position="17"/>
        <end position="29"/>
    </location>
</feature>
<evidence type="ECO:0000259" key="2">
    <source>
        <dbReference type="Pfam" id="PF01658"/>
    </source>
</evidence>
<proteinExistence type="predicted"/>
<protein>
    <submittedName>
        <fullName evidence="3">Inositol-3-phosphate synthase</fullName>
    </submittedName>
</protein>
<dbReference type="RefSeq" id="WP_222962931.1">
    <property type="nucleotide sequence ID" value="NZ_JAINZZ010000014.1"/>
</dbReference>
<evidence type="ECO:0000313" key="3">
    <source>
        <dbReference type="EMBL" id="MBY8878790.1"/>
    </source>
</evidence>
<dbReference type="InterPro" id="IPR036291">
    <property type="entry name" value="NAD(P)-bd_dom_sf"/>
</dbReference>
<feature type="region of interest" description="Disordered" evidence="1">
    <location>
        <begin position="1"/>
        <end position="29"/>
    </location>
</feature>
<gene>
    <name evidence="3" type="ORF">K7862_14245</name>
</gene>
<feature type="domain" description="Myo-inositol-1-phosphate synthase GAPDH-like" evidence="2">
    <location>
        <begin position="219"/>
        <end position="326"/>
    </location>
</feature>
<dbReference type="SUPFAM" id="SSF55347">
    <property type="entry name" value="Glyceraldehyde-3-phosphate dehydrogenase-like, C-terminal domain"/>
    <property type="match status" value="1"/>
</dbReference>
<dbReference type="PANTHER" id="PTHR43125:SF1">
    <property type="entry name" value="INOSITOL-3-PHOSPHATE SYNTHASE"/>
    <property type="match status" value="1"/>
</dbReference>
<evidence type="ECO:0000313" key="4">
    <source>
        <dbReference type="Proteomes" id="UP000778578"/>
    </source>
</evidence>
<dbReference type="InterPro" id="IPR052199">
    <property type="entry name" value="MIPS"/>
</dbReference>
<name>A0ABS7Q8M9_9ACTN</name>
<dbReference type="Gene3D" id="3.40.50.720">
    <property type="entry name" value="NAD(P)-binding Rossmann-like Domain"/>
    <property type="match status" value="1"/>
</dbReference>
<dbReference type="InterPro" id="IPR013021">
    <property type="entry name" value="Myo-inos-1-P_Synthase_GAPDH"/>
</dbReference>
<evidence type="ECO:0000256" key="1">
    <source>
        <dbReference type="SAM" id="MobiDB-lite"/>
    </source>
</evidence>
<feature type="region of interest" description="Disordered" evidence="1">
    <location>
        <begin position="362"/>
        <end position="383"/>
    </location>
</feature>
<dbReference type="SUPFAM" id="SSF51735">
    <property type="entry name" value="NAD(P)-binding Rossmann-fold domains"/>
    <property type="match status" value="1"/>
</dbReference>
<organism evidence="3 4">
    <name type="scientific">Actinacidiphila acidipaludis</name>
    <dbReference type="NCBI Taxonomy" id="2873382"/>
    <lineage>
        <taxon>Bacteria</taxon>
        <taxon>Bacillati</taxon>
        <taxon>Actinomycetota</taxon>
        <taxon>Actinomycetes</taxon>
        <taxon>Kitasatosporales</taxon>
        <taxon>Streptomycetaceae</taxon>
        <taxon>Actinacidiphila</taxon>
    </lineage>
</organism>
<accession>A0ABS7Q8M9</accession>
<feature type="compositionally biased region" description="Low complexity" evidence="1">
    <location>
        <begin position="362"/>
        <end position="377"/>
    </location>
</feature>
<dbReference type="Gene3D" id="3.30.360.10">
    <property type="entry name" value="Dihydrodipicolinate Reductase, domain 2"/>
    <property type="match status" value="1"/>
</dbReference>
<dbReference type="Proteomes" id="UP000778578">
    <property type="component" value="Unassembled WGS sequence"/>
</dbReference>
<keyword evidence="4" id="KW-1185">Reference proteome</keyword>
<comment type="caution">
    <text evidence="3">The sequence shown here is derived from an EMBL/GenBank/DDBJ whole genome shotgun (WGS) entry which is preliminary data.</text>
</comment>
<dbReference type="PANTHER" id="PTHR43125">
    <property type="entry name" value="INOSITOL-3-PHOSPHATE SYNTHASE"/>
    <property type="match status" value="1"/>
</dbReference>
<dbReference type="Pfam" id="PF01658">
    <property type="entry name" value="Inos-1-P_synth"/>
    <property type="match status" value="1"/>
</dbReference>
<dbReference type="EMBL" id="JAINZZ010000014">
    <property type="protein sequence ID" value="MBY8878790.1"/>
    <property type="molecule type" value="Genomic_DNA"/>
</dbReference>